<dbReference type="FunFam" id="3.40.50.720:FF:000307">
    <property type="entry name" value="2-dehydropantoate 2-reductase"/>
    <property type="match status" value="1"/>
</dbReference>
<keyword evidence="2 4" id="KW-0521">NADP</keyword>
<dbReference type="InterPro" id="IPR036291">
    <property type="entry name" value="NAD(P)-bd_dom_sf"/>
</dbReference>
<dbReference type="UniPathway" id="UPA00028">
    <property type="reaction ID" value="UER00004"/>
</dbReference>
<dbReference type="Pfam" id="PF02558">
    <property type="entry name" value="ApbA"/>
    <property type="match status" value="1"/>
</dbReference>
<feature type="domain" description="Ketopantoate reductase N-terminal" evidence="5">
    <location>
        <begin position="5"/>
        <end position="155"/>
    </location>
</feature>
<dbReference type="InterPro" id="IPR013332">
    <property type="entry name" value="KPR_N"/>
</dbReference>
<keyword evidence="3 4" id="KW-0560">Oxidoreductase</keyword>
<dbReference type="SUPFAM" id="SSF51735">
    <property type="entry name" value="NAD(P)-binding Rossmann-fold domains"/>
    <property type="match status" value="1"/>
</dbReference>
<comment type="function">
    <text evidence="4">Catalyzes the NADPH-dependent reduction of ketopantoate into pantoic acid.</text>
</comment>
<dbReference type="PANTHER" id="PTHR21708:SF26">
    <property type="entry name" value="2-DEHYDROPANTOATE 2-REDUCTASE"/>
    <property type="match status" value="1"/>
</dbReference>
<dbReference type="InterPro" id="IPR003710">
    <property type="entry name" value="ApbA"/>
</dbReference>
<dbReference type="NCBIfam" id="TIGR00745">
    <property type="entry name" value="apbA_panE"/>
    <property type="match status" value="1"/>
</dbReference>
<dbReference type="InterPro" id="IPR051402">
    <property type="entry name" value="KPR-Related"/>
</dbReference>
<evidence type="ECO:0000313" key="7">
    <source>
        <dbReference type="EMBL" id="SCG42976.1"/>
    </source>
</evidence>
<dbReference type="GO" id="GO:0005737">
    <property type="term" value="C:cytoplasm"/>
    <property type="evidence" value="ECO:0007669"/>
    <property type="project" value="TreeGrafter"/>
</dbReference>
<evidence type="ECO:0000256" key="4">
    <source>
        <dbReference type="RuleBase" id="RU362068"/>
    </source>
</evidence>
<dbReference type="GO" id="GO:0015940">
    <property type="term" value="P:pantothenate biosynthetic process"/>
    <property type="evidence" value="ECO:0007669"/>
    <property type="project" value="UniProtKB-UniPathway"/>
</dbReference>
<accession>A0A1C5HAB5</accession>
<evidence type="ECO:0000256" key="2">
    <source>
        <dbReference type="ARBA" id="ARBA00022857"/>
    </source>
</evidence>
<evidence type="ECO:0000259" key="5">
    <source>
        <dbReference type="Pfam" id="PF02558"/>
    </source>
</evidence>
<proteinExistence type="inferred from homology"/>
<dbReference type="EC" id="1.1.1.169" evidence="4"/>
<evidence type="ECO:0000256" key="3">
    <source>
        <dbReference type="ARBA" id="ARBA00023002"/>
    </source>
</evidence>
<comment type="pathway">
    <text evidence="4">Cofactor biosynthesis; (R)-pantothenate biosynthesis; (R)-pantoate from 3-methyl-2-oxobutanoate: step 2/2.</text>
</comment>
<protein>
    <recommendedName>
        <fullName evidence="4">2-dehydropantoate 2-reductase</fullName>
        <ecNumber evidence="4">1.1.1.169</ecNumber>
    </recommendedName>
    <alternativeName>
        <fullName evidence="4">Ketopantoate reductase</fullName>
    </alternativeName>
</protein>
<comment type="similarity">
    <text evidence="1 4">Belongs to the ketopantoate reductase family.</text>
</comment>
<gene>
    <name evidence="7" type="ORF">GA0074704_1347</name>
</gene>
<comment type="catalytic activity">
    <reaction evidence="4">
        <text>(R)-pantoate + NADP(+) = 2-dehydropantoate + NADPH + H(+)</text>
        <dbReference type="Rhea" id="RHEA:16233"/>
        <dbReference type="ChEBI" id="CHEBI:11561"/>
        <dbReference type="ChEBI" id="CHEBI:15378"/>
        <dbReference type="ChEBI" id="CHEBI:15980"/>
        <dbReference type="ChEBI" id="CHEBI:57783"/>
        <dbReference type="ChEBI" id="CHEBI:58349"/>
        <dbReference type="EC" id="1.1.1.169"/>
    </reaction>
</comment>
<name>A0A1C5HAB5_9ACTN</name>
<dbReference type="SUPFAM" id="SSF48179">
    <property type="entry name" value="6-phosphogluconate dehydrogenase C-terminal domain-like"/>
    <property type="match status" value="1"/>
</dbReference>
<keyword evidence="4" id="KW-0566">Pantothenate biosynthesis</keyword>
<dbReference type="AlphaFoldDB" id="A0A1C5HAB5"/>
<dbReference type="EMBL" id="LT607751">
    <property type="protein sequence ID" value="SCG42976.1"/>
    <property type="molecule type" value="Genomic_DNA"/>
</dbReference>
<evidence type="ECO:0000259" key="6">
    <source>
        <dbReference type="Pfam" id="PF08546"/>
    </source>
</evidence>
<organism evidence="7 8">
    <name type="scientific">Micromonospora siamensis</name>
    <dbReference type="NCBI Taxonomy" id="299152"/>
    <lineage>
        <taxon>Bacteria</taxon>
        <taxon>Bacillati</taxon>
        <taxon>Actinomycetota</taxon>
        <taxon>Actinomycetes</taxon>
        <taxon>Micromonosporales</taxon>
        <taxon>Micromonosporaceae</taxon>
        <taxon>Micromonospora</taxon>
    </lineage>
</organism>
<dbReference type="InterPro" id="IPR013752">
    <property type="entry name" value="KPA_reductase"/>
</dbReference>
<evidence type="ECO:0000256" key="1">
    <source>
        <dbReference type="ARBA" id="ARBA00007870"/>
    </source>
</evidence>
<dbReference type="PANTHER" id="PTHR21708">
    <property type="entry name" value="PROBABLE 2-DEHYDROPANTOATE 2-REDUCTASE"/>
    <property type="match status" value="1"/>
</dbReference>
<sequence length="311" mass="32930">MALRVTVVGAGGIGGYFGGRLAAAGHEVGFLARGAHLEALRGQGLTVHGPAGDVVLPPVPASDDPGDLGVADLVLLAVKTWQLDALVDRLDPLVGSGTAILTTQNGIDTPERVAERFGREAVLPGTAKVFANVEAPGHVRHVGGPGLLTYGEWDNRRSPRVERIRRALDRAGVPVDVPPDIWVELWSKFLFVVPFGTLGAATDATIGELRSRPDTRELLTTLMREIHAVARARGVALPDDIVGTTLDFVDQQPEQGRSSLQRDILAGRPSELEAWTGAVVRSGAATGVPTPAHDMFYEQLSARRLLGPGRG</sequence>
<dbReference type="Pfam" id="PF08546">
    <property type="entry name" value="ApbA_C"/>
    <property type="match status" value="1"/>
</dbReference>
<dbReference type="Gene3D" id="1.10.1040.10">
    <property type="entry name" value="N-(1-d-carboxylethyl)-l-norvaline Dehydrogenase, domain 2"/>
    <property type="match status" value="1"/>
</dbReference>
<reference evidence="7 8" key="1">
    <citation type="submission" date="2016-06" db="EMBL/GenBank/DDBJ databases">
        <authorList>
            <person name="Kjaerup R.B."/>
            <person name="Dalgaard T.S."/>
            <person name="Juul-Madsen H.R."/>
        </authorList>
    </citation>
    <scope>NUCLEOTIDE SEQUENCE [LARGE SCALE GENOMIC DNA]</scope>
    <source>
        <strain evidence="7 8">DSM 45097</strain>
    </source>
</reference>
<dbReference type="RefSeq" id="WP_231926775.1">
    <property type="nucleotide sequence ID" value="NZ_JBHLYF010000014.1"/>
</dbReference>
<keyword evidence="8" id="KW-1185">Reference proteome</keyword>
<dbReference type="GO" id="GO:0008677">
    <property type="term" value="F:2-dehydropantoate 2-reductase activity"/>
    <property type="evidence" value="ECO:0007669"/>
    <property type="project" value="UniProtKB-EC"/>
</dbReference>
<dbReference type="Gene3D" id="3.40.50.720">
    <property type="entry name" value="NAD(P)-binding Rossmann-like Domain"/>
    <property type="match status" value="1"/>
</dbReference>
<dbReference type="NCBIfam" id="NF005091">
    <property type="entry name" value="PRK06522.2-2"/>
    <property type="match status" value="1"/>
</dbReference>
<feature type="domain" description="Ketopantoate reductase C-terminal" evidence="6">
    <location>
        <begin position="180"/>
        <end position="302"/>
    </location>
</feature>
<dbReference type="InterPro" id="IPR008927">
    <property type="entry name" value="6-PGluconate_DH-like_C_sf"/>
</dbReference>
<dbReference type="FunFam" id="1.10.1040.10:FF:000017">
    <property type="entry name" value="2-dehydropantoate 2-reductase"/>
    <property type="match status" value="1"/>
</dbReference>
<dbReference type="InterPro" id="IPR013328">
    <property type="entry name" value="6PGD_dom2"/>
</dbReference>
<dbReference type="Proteomes" id="UP000198210">
    <property type="component" value="Chromosome I"/>
</dbReference>
<evidence type="ECO:0000313" key="8">
    <source>
        <dbReference type="Proteomes" id="UP000198210"/>
    </source>
</evidence>